<comment type="domain">
    <text evidence="8">The DHHC domain is required for palmitoyltransferase activity.</text>
</comment>
<comment type="subcellular location">
    <subcellularLocation>
        <location evidence="1">Endomembrane system</location>
        <topology evidence="1">Multi-pass membrane protein</topology>
    </subcellularLocation>
</comment>
<evidence type="ECO:0000256" key="7">
    <source>
        <dbReference type="ARBA" id="ARBA00023315"/>
    </source>
</evidence>
<keyword evidence="11" id="KW-1185">Reference proteome</keyword>
<accession>A0AAD7PZH8</accession>
<dbReference type="InterPro" id="IPR039859">
    <property type="entry name" value="PFA4/ZDH16/20/ERF2-like"/>
</dbReference>
<keyword evidence="3 8" id="KW-0808">Transferase</keyword>
<comment type="catalytic activity">
    <reaction evidence="8">
        <text>L-cysteinyl-[protein] + hexadecanoyl-CoA = S-hexadecanoyl-L-cysteinyl-[protein] + CoA</text>
        <dbReference type="Rhea" id="RHEA:36683"/>
        <dbReference type="Rhea" id="RHEA-COMP:10131"/>
        <dbReference type="Rhea" id="RHEA-COMP:11032"/>
        <dbReference type="ChEBI" id="CHEBI:29950"/>
        <dbReference type="ChEBI" id="CHEBI:57287"/>
        <dbReference type="ChEBI" id="CHEBI:57379"/>
        <dbReference type="ChEBI" id="CHEBI:74151"/>
        <dbReference type="EC" id="2.3.1.225"/>
    </reaction>
</comment>
<evidence type="ECO:0000256" key="1">
    <source>
        <dbReference type="ARBA" id="ARBA00004127"/>
    </source>
</evidence>
<dbReference type="PROSITE" id="PS50216">
    <property type="entry name" value="DHHC"/>
    <property type="match status" value="1"/>
</dbReference>
<dbReference type="GO" id="GO:0006612">
    <property type="term" value="P:protein targeting to membrane"/>
    <property type="evidence" value="ECO:0007669"/>
    <property type="project" value="TreeGrafter"/>
</dbReference>
<gene>
    <name evidence="10" type="ORF">O6P43_009987</name>
</gene>
<dbReference type="GO" id="GO:0005783">
    <property type="term" value="C:endoplasmic reticulum"/>
    <property type="evidence" value="ECO:0007669"/>
    <property type="project" value="TreeGrafter"/>
</dbReference>
<sequence>MSVSSSKSSGSFSNSVAVTVETPQPKPKRLYQAWKGNNKFLCGGRVIFGQDASSLYLTTFLIGGPAITFCIRMLLMIKEDNPLFCFPVLIGGLVLTFLDFTFLFLTSGRDPGIIPRNSQPPEADEVFDKNTPSIEWVNNKNPHLKIPRVKDAMVNGHSVKVKFCDTCLLYRPPRASHCSICNNCVQKFDHHCPWVGQCIGVRNYPFFILFISSSTLLCIYVFAFSWVNVLQQKGNLGSILSRDVVSVALIVYCFIAVWFVGGLTVFHLYLISTNQTTYENFRYRYDKKENPYARGIMGNFKELSFSKIPPSLINFREWVREEYESQMGSVTSDLERGFISSKQKFDIEMGNKFGKDGGIRLPSILQELDYNGIDDNLKKSGDRDIAFDIFVPADQELKYSQWSTTGVNAVGEKRTQ</sequence>
<feature type="transmembrane region" description="Helical" evidence="8">
    <location>
        <begin position="81"/>
        <end position="106"/>
    </location>
</feature>
<dbReference type="GO" id="GO:0005794">
    <property type="term" value="C:Golgi apparatus"/>
    <property type="evidence" value="ECO:0007669"/>
    <property type="project" value="TreeGrafter"/>
</dbReference>
<dbReference type="InterPro" id="IPR001594">
    <property type="entry name" value="Palmitoyltrfase_DHHC"/>
</dbReference>
<dbReference type="PANTHER" id="PTHR22883">
    <property type="entry name" value="ZINC FINGER DHHC DOMAIN CONTAINING PROTEIN"/>
    <property type="match status" value="1"/>
</dbReference>
<keyword evidence="5 8" id="KW-1133">Transmembrane helix</keyword>
<keyword evidence="7 8" id="KW-0012">Acyltransferase</keyword>
<comment type="caution">
    <text evidence="10">The sequence shown here is derived from an EMBL/GenBank/DDBJ whole genome shotgun (WGS) entry which is preliminary data.</text>
</comment>
<dbReference type="EMBL" id="JARAOO010000004">
    <property type="protein sequence ID" value="KAJ7972042.1"/>
    <property type="molecule type" value="Genomic_DNA"/>
</dbReference>
<feature type="domain" description="Palmitoyltransferase DHHC" evidence="9">
    <location>
        <begin position="161"/>
        <end position="282"/>
    </location>
</feature>
<dbReference type="AlphaFoldDB" id="A0AAD7PZH8"/>
<evidence type="ECO:0000256" key="6">
    <source>
        <dbReference type="ARBA" id="ARBA00023136"/>
    </source>
</evidence>
<proteinExistence type="inferred from homology"/>
<comment type="similarity">
    <text evidence="2 8">Belongs to the DHHC palmitoyltransferase family.</text>
</comment>
<keyword evidence="6 8" id="KW-0472">Membrane</keyword>
<dbReference type="GO" id="GO:0019706">
    <property type="term" value="F:protein-cysteine S-palmitoyltransferase activity"/>
    <property type="evidence" value="ECO:0007669"/>
    <property type="project" value="UniProtKB-EC"/>
</dbReference>
<evidence type="ECO:0000313" key="10">
    <source>
        <dbReference type="EMBL" id="KAJ7972042.1"/>
    </source>
</evidence>
<dbReference type="Pfam" id="PF01529">
    <property type="entry name" value="DHHC"/>
    <property type="match status" value="1"/>
</dbReference>
<dbReference type="EC" id="2.3.1.225" evidence="8"/>
<evidence type="ECO:0000256" key="3">
    <source>
        <dbReference type="ARBA" id="ARBA00022679"/>
    </source>
</evidence>
<dbReference type="KEGG" id="qsa:O6P43_009987"/>
<evidence type="ECO:0000256" key="2">
    <source>
        <dbReference type="ARBA" id="ARBA00008574"/>
    </source>
</evidence>
<evidence type="ECO:0000256" key="4">
    <source>
        <dbReference type="ARBA" id="ARBA00022692"/>
    </source>
</evidence>
<reference evidence="10" key="1">
    <citation type="journal article" date="2023" name="Science">
        <title>Elucidation of the pathway for biosynthesis of saponin adjuvants from the soapbark tree.</title>
        <authorList>
            <person name="Reed J."/>
            <person name="Orme A."/>
            <person name="El-Demerdash A."/>
            <person name="Owen C."/>
            <person name="Martin L.B.B."/>
            <person name="Misra R.C."/>
            <person name="Kikuchi S."/>
            <person name="Rejzek M."/>
            <person name="Martin A.C."/>
            <person name="Harkess A."/>
            <person name="Leebens-Mack J."/>
            <person name="Louveau T."/>
            <person name="Stephenson M.J."/>
            <person name="Osbourn A."/>
        </authorList>
    </citation>
    <scope>NUCLEOTIDE SEQUENCE</scope>
    <source>
        <strain evidence="10">S10</strain>
    </source>
</reference>
<name>A0AAD7PZH8_QUISA</name>
<feature type="transmembrane region" description="Helical" evidence="8">
    <location>
        <begin position="206"/>
        <end position="227"/>
    </location>
</feature>
<dbReference type="PANTHER" id="PTHR22883:SF456">
    <property type="entry name" value="S-ACYLTRANSFERASE"/>
    <property type="match status" value="1"/>
</dbReference>
<feature type="transmembrane region" description="Helical" evidence="8">
    <location>
        <begin position="247"/>
        <end position="271"/>
    </location>
</feature>
<protein>
    <recommendedName>
        <fullName evidence="8">S-acyltransferase</fullName>
        <ecNumber evidence="8">2.3.1.225</ecNumber>
    </recommendedName>
    <alternativeName>
        <fullName evidence="8">Palmitoyltransferase</fullName>
    </alternativeName>
</protein>
<evidence type="ECO:0000256" key="5">
    <source>
        <dbReference type="ARBA" id="ARBA00022989"/>
    </source>
</evidence>
<feature type="transmembrane region" description="Helical" evidence="8">
    <location>
        <begin position="55"/>
        <end position="75"/>
    </location>
</feature>
<evidence type="ECO:0000313" key="11">
    <source>
        <dbReference type="Proteomes" id="UP001163823"/>
    </source>
</evidence>
<dbReference type="Proteomes" id="UP001163823">
    <property type="component" value="Chromosome 4"/>
</dbReference>
<keyword evidence="4 8" id="KW-0812">Transmembrane</keyword>
<evidence type="ECO:0000259" key="9">
    <source>
        <dbReference type="Pfam" id="PF01529"/>
    </source>
</evidence>
<evidence type="ECO:0000256" key="8">
    <source>
        <dbReference type="RuleBase" id="RU079119"/>
    </source>
</evidence>
<organism evidence="10 11">
    <name type="scientific">Quillaja saponaria</name>
    <name type="common">Soap bark tree</name>
    <dbReference type="NCBI Taxonomy" id="32244"/>
    <lineage>
        <taxon>Eukaryota</taxon>
        <taxon>Viridiplantae</taxon>
        <taxon>Streptophyta</taxon>
        <taxon>Embryophyta</taxon>
        <taxon>Tracheophyta</taxon>
        <taxon>Spermatophyta</taxon>
        <taxon>Magnoliopsida</taxon>
        <taxon>eudicotyledons</taxon>
        <taxon>Gunneridae</taxon>
        <taxon>Pentapetalae</taxon>
        <taxon>rosids</taxon>
        <taxon>fabids</taxon>
        <taxon>Fabales</taxon>
        <taxon>Quillajaceae</taxon>
        <taxon>Quillaja</taxon>
    </lineage>
</organism>